<gene>
    <name evidence="1" type="ORF">SAMN04488125_115107</name>
</gene>
<evidence type="ECO:0000313" key="2">
    <source>
        <dbReference type="Proteomes" id="UP000198804"/>
    </source>
</evidence>
<name>A0A1I4HY89_9HYPH</name>
<dbReference type="STRING" id="414703.SAMN04488125_115107"/>
<dbReference type="AlphaFoldDB" id="A0A1I4HY89"/>
<dbReference type="Proteomes" id="UP000198804">
    <property type="component" value="Unassembled WGS sequence"/>
</dbReference>
<sequence>MRTRIVAGLSAGLTAAGLIGFLASIDRNPVPPPRPAPEASRPAASADPRLYCEFYNFASRTPKVGFYFTAPAGGGDYAQIFQKDADGEQTIFDPRPAWAYVRDGEQPTLTSPDGAITINLYGDARNATRPATAASGGWFEAGLRSVRYLNLEGQCRRTAT</sequence>
<evidence type="ECO:0000313" key="1">
    <source>
        <dbReference type="EMBL" id="SFL46426.1"/>
    </source>
</evidence>
<reference evidence="2" key="1">
    <citation type="submission" date="2016-10" db="EMBL/GenBank/DDBJ databases">
        <authorList>
            <person name="Varghese N."/>
            <person name="Submissions S."/>
        </authorList>
    </citation>
    <scope>NUCLEOTIDE SEQUENCE [LARGE SCALE GENOMIC DNA]</scope>
    <source>
        <strain evidence="2">CGMCC 1.6474</strain>
    </source>
</reference>
<dbReference type="EMBL" id="FOSV01000015">
    <property type="protein sequence ID" value="SFL46426.1"/>
    <property type="molecule type" value="Genomic_DNA"/>
</dbReference>
<protein>
    <submittedName>
        <fullName evidence="1">Uncharacterized protein</fullName>
    </submittedName>
</protein>
<accession>A0A1I4HY89</accession>
<organism evidence="1 2">
    <name type="scientific">Methylorubrum salsuginis</name>
    <dbReference type="NCBI Taxonomy" id="414703"/>
    <lineage>
        <taxon>Bacteria</taxon>
        <taxon>Pseudomonadati</taxon>
        <taxon>Pseudomonadota</taxon>
        <taxon>Alphaproteobacteria</taxon>
        <taxon>Hyphomicrobiales</taxon>
        <taxon>Methylobacteriaceae</taxon>
        <taxon>Methylorubrum</taxon>
    </lineage>
</organism>
<dbReference type="OrthoDB" id="7933575at2"/>
<keyword evidence="2" id="KW-1185">Reference proteome</keyword>
<dbReference type="RefSeq" id="WP_091949138.1">
    <property type="nucleotide sequence ID" value="NZ_FOSV01000015.1"/>
</dbReference>
<proteinExistence type="predicted"/>